<gene>
    <name evidence="3" type="ORF">Vretimale_16137</name>
</gene>
<evidence type="ECO:0000313" key="4">
    <source>
        <dbReference type="Proteomes" id="UP000722791"/>
    </source>
</evidence>
<dbReference type="Proteomes" id="UP000722791">
    <property type="component" value="Unassembled WGS sequence"/>
</dbReference>
<feature type="compositionally biased region" description="Polar residues" evidence="1">
    <location>
        <begin position="417"/>
        <end position="432"/>
    </location>
</feature>
<feature type="compositionally biased region" description="Polar residues" evidence="1">
    <location>
        <begin position="371"/>
        <end position="383"/>
    </location>
</feature>
<feature type="transmembrane region" description="Helical" evidence="2">
    <location>
        <begin position="119"/>
        <end position="143"/>
    </location>
</feature>
<feature type="region of interest" description="Disordered" evidence="1">
    <location>
        <begin position="58"/>
        <end position="109"/>
    </location>
</feature>
<protein>
    <submittedName>
        <fullName evidence="3">Uncharacterized protein</fullName>
    </submittedName>
</protein>
<dbReference type="AlphaFoldDB" id="A0A8J4GTF0"/>
<accession>A0A8J4GTF0</accession>
<organism evidence="3 4">
    <name type="scientific">Volvox reticuliferus</name>
    <dbReference type="NCBI Taxonomy" id="1737510"/>
    <lineage>
        <taxon>Eukaryota</taxon>
        <taxon>Viridiplantae</taxon>
        <taxon>Chlorophyta</taxon>
        <taxon>core chlorophytes</taxon>
        <taxon>Chlorophyceae</taxon>
        <taxon>CS clade</taxon>
        <taxon>Chlamydomonadales</taxon>
        <taxon>Volvocaceae</taxon>
        <taxon>Volvox</taxon>
    </lineage>
</organism>
<evidence type="ECO:0000313" key="3">
    <source>
        <dbReference type="EMBL" id="GIM12964.1"/>
    </source>
</evidence>
<keyword evidence="2" id="KW-0812">Transmembrane</keyword>
<name>A0A8J4GTF0_9CHLO</name>
<feature type="compositionally biased region" description="Low complexity" evidence="1">
    <location>
        <begin position="79"/>
        <end position="102"/>
    </location>
</feature>
<feature type="compositionally biased region" description="Pro residues" evidence="1">
    <location>
        <begin position="554"/>
        <end position="574"/>
    </location>
</feature>
<feature type="region of interest" description="Disordered" evidence="1">
    <location>
        <begin position="255"/>
        <end position="288"/>
    </location>
</feature>
<comment type="caution">
    <text evidence="3">The sequence shown here is derived from an EMBL/GenBank/DDBJ whole genome shotgun (WGS) entry which is preliminary data.</text>
</comment>
<feature type="compositionally biased region" description="Gly residues" evidence="1">
    <location>
        <begin position="529"/>
        <end position="541"/>
    </location>
</feature>
<dbReference type="EMBL" id="BNCQ01000046">
    <property type="protein sequence ID" value="GIM12964.1"/>
    <property type="molecule type" value="Genomic_DNA"/>
</dbReference>
<keyword evidence="2" id="KW-0472">Membrane</keyword>
<sequence length="580" mass="60018">VAVQLHAVSPALRQLGAAAIGGGGINDTVTRLSVQYREAYTGTALLNLVDDAPVDESALRLSNPPKTVGGSTSPPPIPGGAITSRSSSGDGGAATNAGGDSSESLATTASDSRPIRQTVIIAVVTTLGSLVALVVVVFSVRYVRARNAFRFSIDDSGSPLQLVSNMPYGFPDGVRQNSIGSTVFKVPPTPPGSEPVTWPAAAAAASSPLSLPLQAASAPPSLSCSELPPQTSPLTTFMLQNLKRSVETLRLHRLQMHQGHRGQQQQQQQQPLETKSCSPEALLHPLPGSRRRLPLHFQLQLNQASFGDSGPMGSEMNGKRSSAGDKTQSKGQSQQQSPLPQQQLLPPPPQQQLLIHPPSPSQQQSVAPGIETSSGQQLQSPAAKNTPRGHPIIRIPKNLDSPPYHSAGQPSRLLPYSSPQASYSRAGSASGCSHTVGIGVGMESRGTIKGSEIAPCPEIIPPCNATEAGHIGSSQRGQSVSAGCRGRDVKRFSSIPSPVVGSLREGPAAMMATCRSTSMEGSLESAGESGAGSASGSGPAIGFGTRIRIRSLIPRPPTHPASPTPAPFPSPALSPVPARI</sequence>
<evidence type="ECO:0000256" key="1">
    <source>
        <dbReference type="SAM" id="MobiDB-lite"/>
    </source>
</evidence>
<keyword evidence="2" id="KW-1133">Transmembrane helix</keyword>
<evidence type="ECO:0000256" key="2">
    <source>
        <dbReference type="SAM" id="Phobius"/>
    </source>
</evidence>
<proteinExistence type="predicted"/>
<feature type="region of interest" description="Disordered" evidence="1">
    <location>
        <begin position="517"/>
        <end position="580"/>
    </location>
</feature>
<feature type="compositionally biased region" description="Low complexity" evidence="1">
    <location>
        <begin position="332"/>
        <end position="344"/>
    </location>
</feature>
<feature type="region of interest" description="Disordered" evidence="1">
    <location>
        <begin position="304"/>
        <end position="432"/>
    </location>
</feature>
<feature type="compositionally biased region" description="Low complexity" evidence="1">
    <location>
        <begin position="351"/>
        <end position="365"/>
    </location>
</feature>
<reference evidence="3" key="1">
    <citation type="journal article" date="2021" name="Proc. Natl. Acad. Sci. U.S.A.">
        <title>Three genomes in the algal genus Volvox reveal the fate of a haploid sex-determining region after a transition to homothallism.</title>
        <authorList>
            <person name="Yamamoto K."/>
            <person name="Hamaji T."/>
            <person name="Kawai-Toyooka H."/>
            <person name="Matsuzaki R."/>
            <person name="Takahashi F."/>
            <person name="Nishimura Y."/>
            <person name="Kawachi M."/>
            <person name="Noguchi H."/>
            <person name="Minakuchi Y."/>
            <person name="Umen J.G."/>
            <person name="Toyoda A."/>
            <person name="Nozaki H."/>
        </authorList>
    </citation>
    <scope>NUCLEOTIDE SEQUENCE</scope>
    <source>
        <strain evidence="3">NIES-3785</strain>
    </source>
</reference>
<feature type="non-terminal residue" evidence="3">
    <location>
        <position position="1"/>
    </location>
</feature>